<dbReference type="Proteomes" id="UP001162029">
    <property type="component" value="Unassembled WGS sequence"/>
</dbReference>
<dbReference type="EMBL" id="CANTFM010001414">
    <property type="protein sequence ID" value="CAI5739132.1"/>
    <property type="molecule type" value="Genomic_DNA"/>
</dbReference>
<evidence type="ECO:0000313" key="3">
    <source>
        <dbReference type="Proteomes" id="UP001162029"/>
    </source>
</evidence>
<protein>
    <submittedName>
        <fullName evidence="2">Uncharacterized protein</fullName>
    </submittedName>
</protein>
<gene>
    <name evidence="2" type="ORF">PDE001_LOCUS7110</name>
</gene>
<accession>A0AAV0UQE3</accession>
<feature type="region of interest" description="Disordered" evidence="1">
    <location>
        <begin position="194"/>
        <end position="227"/>
    </location>
</feature>
<comment type="caution">
    <text evidence="2">The sequence shown here is derived from an EMBL/GenBank/DDBJ whole genome shotgun (WGS) entry which is preliminary data.</text>
</comment>
<feature type="compositionally biased region" description="Basic and acidic residues" evidence="1">
    <location>
        <begin position="43"/>
        <end position="53"/>
    </location>
</feature>
<keyword evidence="3" id="KW-1185">Reference proteome</keyword>
<evidence type="ECO:0000256" key="1">
    <source>
        <dbReference type="SAM" id="MobiDB-lite"/>
    </source>
</evidence>
<name>A0AAV0UQE3_9STRA</name>
<feature type="region of interest" description="Disordered" evidence="1">
    <location>
        <begin position="1"/>
        <end position="66"/>
    </location>
</feature>
<evidence type="ECO:0000313" key="2">
    <source>
        <dbReference type="EMBL" id="CAI5739132.1"/>
    </source>
</evidence>
<reference evidence="2" key="1">
    <citation type="submission" date="2022-12" db="EMBL/GenBank/DDBJ databases">
        <authorList>
            <person name="Webb A."/>
        </authorList>
    </citation>
    <scope>NUCLEOTIDE SEQUENCE</scope>
    <source>
        <strain evidence="2">Pd1</strain>
    </source>
</reference>
<proteinExistence type="predicted"/>
<organism evidence="2 3">
    <name type="scientific">Peronospora destructor</name>
    <dbReference type="NCBI Taxonomy" id="86335"/>
    <lineage>
        <taxon>Eukaryota</taxon>
        <taxon>Sar</taxon>
        <taxon>Stramenopiles</taxon>
        <taxon>Oomycota</taxon>
        <taxon>Peronosporomycetes</taxon>
        <taxon>Peronosporales</taxon>
        <taxon>Peronosporaceae</taxon>
        <taxon>Peronospora</taxon>
    </lineage>
</organism>
<dbReference type="AlphaFoldDB" id="A0AAV0UQE3"/>
<feature type="compositionally biased region" description="Basic residues" evidence="1">
    <location>
        <begin position="201"/>
        <end position="213"/>
    </location>
</feature>
<sequence length="227" mass="26445">MSSLLHGIKFVRRSEGDDRKKDKKKKTGKKEKEHTKEHKKRYRDNTSSEREEETKEDDERIEETKTILPRDEWMKMSYLKTEADPIGTIKTAEDLNNEAKQKKIQEEIDAGMREPVTEMVYGLYDPKNPDVTPTISSKIVEGKERDIEMKGDEGEMPLFGDKGVSWRAKMLKRAQSSGVTLEKLVNERFRSVSALKEKSKGSARKNAHLQYKRHQIDDEDETRMRRG</sequence>